<dbReference type="PANTHER" id="PTHR32278:SF57">
    <property type="entry name" value="F-BOX PROTEIN PP2-B2-RELATED"/>
    <property type="match status" value="1"/>
</dbReference>
<reference evidence="1" key="1">
    <citation type="submission" date="2020-01" db="EMBL/GenBank/DDBJ databases">
        <authorList>
            <person name="Mishra B."/>
        </authorList>
    </citation>
    <scope>NUCLEOTIDE SEQUENCE [LARGE SCALE GENOMIC DNA]</scope>
</reference>
<evidence type="ECO:0000313" key="2">
    <source>
        <dbReference type="Proteomes" id="UP000467841"/>
    </source>
</evidence>
<dbReference type="PANTHER" id="PTHR32278">
    <property type="entry name" value="F-BOX DOMAIN-CONTAINING PROTEIN"/>
    <property type="match status" value="1"/>
</dbReference>
<proteinExistence type="predicted"/>
<sequence>MNTRYLSRGTRYSAYIVFETVDKCPGLADLPVEVGVRLVGQKIRKQLIYFDGYMDNDSRKERGETRDVMKPSKREDVWMEAELGEFLNEEGCDEIECSVIEIKSPYWKCGLIIEGIEFRPTKNH</sequence>
<dbReference type="Proteomes" id="UP000467841">
    <property type="component" value="Unassembled WGS sequence"/>
</dbReference>
<dbReference type="InterPro" id="IPR025886">
    <property type="entry name" value="PP2-like"/>
</dbReference>
<accession>A0A6D2K6B9</accession>
<comment type="caution">
    <text evidence="1">The sequence shown here is derived from an EMBL/GenBank/DDBJ whole genome shotgun (WGS) entry which is preliminary data.</text>
</comment>
<dbReference type="OrthoDB" id="1918565at2759"/>
<dbReference type="EMBL" id="CACVBM020001285">
    <property type="protein sequence ID" value="CAA7043794.1"/>
    <property type="molecule type" value="Genomic_DNA"/>
</dbReference>
<evidence type="ECO:0000313" key="1">
    <source>
        <dbReference type="EMBL" id="CAA7043794.1"/>
    </source>
</evidence>
<dbReference type="AlphaFoldDB" id="A0A6D2K6B9"/>
<protein>
    <submittedName>
        <fullName evidence="1">Uncharacterized protein</fullName>
    </submittedName>
</protein>
<organism evidence="1 2">
    <name type="scientific">Microthlaspi erraticum</name>
    <dbReference type="NCBI Taxonomy" id="1685480"/>
    <lineage>
        <taxon>Eukaryota</taxon>
        <taxon>Viridiplantae</taxon>
        <taxon>Streptophyta</taxon>
        <taxon>Embryophyta</taxon>
        <taxon>Tracheophyta</taxon>
        <taxon>Spermatophyta</taxon>
        <taxon>Magnoliopsida</taxon>
        <taxon>eudicotyledons</taxon>
        <taxon>Gunneridae</taxon>
        <taxon>Pentapetalae</taxon>
        <taxon>rosids</taxon>
        <taxon>malvids</taxon>
        <taxon>Brassicales</taxon>
        <taxon>Brassicaceae</taxon>
        <taxon>Coluteocarpeae</taxon>
        <taxon>Microthlaspi</taxon>
    </lineage>
</organism>
<dbReference type="Pfam" id="PF14299">
    <property type="entry name" value="PP2"/>
    <property type="match status" value="1"/>
</dbReference>
<keyword evidence="2" id="KW-1185">Reference proteome</keyword>
<name>A0A6D2K6B9_9BRAS</name>
<gene>
    <name evidence="1" type="ORF">MERR_LOCUS31029</name>
</gene>